<name>L5M9C4_MYODS</name>
<keyword evidence="2" id="KW-1185">Reference proteome</keyword>
<organism evidence="1 2">
    <name type="scientific">Myotis davidii</name>
    <name type="common">David's myotis</name>
    <dbReference type="NCBI Taxonomy" id="225400"/>
    <lineage>
        <taxon>Eukaryota</taxon>
        <taxon>Metazoa</taxon>
        <taxon>Chordata</taxon>
        <taxon>Craniata</taxon>
        <taxon>Vertebrata</taxon>
        <taxon>Euteleostomi</taxon>
        <taxon>Mammalia</taxon>
        <taxon>Eutheria</taxon>
        <taxon>Laurasiatheria</taxon>
        <taxon>Chiroptera</taxon>
        <taxon>Yangochiroptera</taxon>
        <taxon>Vespertilionidae</taxon>
        <taxon>Myotis</taxon>
    </lineage>
</organism>
<proteinExistence type="predicted"/>
<evidence type="ECO:0000313" key="1">
    <source>
        <dbReference type="EMBL" id="ELK34338.1"/>
    </source>
</evidence>
<sequence>MLVMGSGESSAIFFIGSLAIRTIDQRRQDHRGDDDARVLSLEGIPHVHNMLVEALQLTPTLRVASLH</sequence>
<gene>
    <name evidence="1" type="ORF">MDA_GLEAN10023705</name>
</gene>
<dbReference type="Proteomes" id="UP000010556">
    <property type="component" value="Unassembled WGS sequence"/>
</dbReference>
<evidence type="ECO:0000313" key="2">
    <source>
        <dbReference type="Proteomes" id="UP000010556"/>
    </source>
</evidence>
<protein>
    <submittedName>
        <fullName evidence="1">Uncharacterized protein</fullName>
    </submittedName>
</protein>
<dbReference type="EMBL" id="KB103226">
    <property type="protein sequence ID" value="ELK34338.1"/>
    <property type="molecule type" value="Genomic_DNA"/>
</dbReference>
<dbReference type="AlphaFoldDB" id="L5M9C4"/>
<accession>L5M9C4</accession>
<reference evidence="2" key="1">
    <citation type="journal article" date="2013" name="Science">
        <title>Comparative analysis of bat genomes provides insight into the evolution of flight and immunity.</title>
        <authorList>
            <person name="Zhang G."/>
            <person name="Cowled C."/>
            <person name="Shi Z."/>
            <person name="Huang Z."/>
            <person name="Bishop-Lilly K.A."/>
            <person name="Fang X."/>
            <person name="Wynne J.W."/>
            <person name="Xiong Z."/>
            <person name="Baker M.L."/>
            <person name="Zhao W."/>
            <person name="Tachedjian M."/>
            <person name="Zhu Y."/>
            <person name="Zhou P."/>
            <person name="Jiang X."/>
            <person name="Ng J."/>
            <person name="Yang L."/>
            <person name="Wu L."/>
            <person name="Xiao J."/>
            <person name="Feng Y."/>
            <person name="Chen Y."/>
            <person name="Sun X."/>
            <person name="Zhang Y."/>
            <person name="Marsh G.A."/>
            <person name="Crameri G."/>
            <person name="Broder C.C."/>
            <person name="Frey K.G."/>
            <person name="Wang L.F."/>
            <person name="Wang J."/>
        </authorList>
    </citation>
    <scope>NUCLEOTIDE SEQUENCE [LARGE SCALE GENOMIC DNA]</scope>
</reference>